<dbReference type="STRING" id="131310.A0A0N4ZG42"/>
<feature type="region of interest" description="Disordered" evidence="2">
    <location>
        <begin position="1228"/>
        <end position="1274"/>
    </location>
</feature>
<feature type="region of interest" description="Disordered" evidence="2">
    <location>
        <begin position="459"/>
        <end position="529"/>
    </location>
</feature>
<protein>
    <submittedName>
        <fullName evidence="5">MATH domain-containing protein</fullName>
    </submittedName>
</protein>
<dbReference type="Gene3D" id="2.60.210.10">
    <property type="entry name" value="Apoptosis, Tumor Necrosis Factor Receptor Associated Protein 2, Chain A"/>
    <property type="match status" value="1"/>
</dbReference>
<name>A0A0N4ZG42_PARTI</name>
<evidence type="ECO:0000259" key="3">
    <source>
        <dbReference type="PROSITE" id="PS50144"/>
    </source>
</evidence>
<dbReference type="Proteomes" id="UP000038045">
    <property type="component" value="Unplaced"/>
</dbReference>
<feature type="compositionally biased region" description="Polar residues" evidence="2">
    <location>
        <begin position="1338"/>
        <end position="1355"/>
    </location>
</feature>
<dbReference type="WBParaSite" id="PTRK_0000672000.1">
    <property type="protein sequence ID" value="PTRK_0000672000.1"/>
    <property type="gene ID" value="PTRK_0000672000"/>
</dbReference>
<dbReference type="InterPro" id="IPR008974">
    <property type="entry name" value="TRAF-like"/>
</dbReference>
<feature type="coiled-coil region" evidence="1">
    <location>
        <begin position="1173"/>
        <end position="1200"/>
    </location>
</feature>
<sequence>MDRSCSNEKSTNLNFKSPTLLENLNGCTSELHSLKESIIEHSMSRLKEDERKYGSNSLPGSSKESKCNAINGQSEPKRFYGVREKEIASFNEAKQAFHKVLQNTNPLNVKKNEELVNQFTNVFMNNNTRLTTKDSKKYDVKVKSLDEEDNKYKNIKNNFFKKSTPNNEECSVSDKSDSESGRSETFSSPESFLSTDNGDYVESSPVAMPEVEFVEPGCSNEVVCDNTIRFVINKVSKLKENLRSPPKWINGSYWRILTMFKAIKSHSDIHDSCFGFFVQCLPNSYDDKWVVSANCELSIRCLTDKDKRDARKTSHDYTVTQNDWGYSCYMKLDTLLDPKNGFCINDTIIVEAIVDPQKPRNILTRENFLKEVEKYKKIIDFQESRGDIDKALDMVRQASNFCKGKCLKAVKEFKERMDVLNKQKIAECIEKLENATSSNKQKTLKTSLQLRKTIISADGKKNMKKNAQKPVVATKTKVPAKSEEKEKSNNVGDDEKKIAESNSKANSFARRTGGAPTKQTNDGVQKTKKTSQDILVVKYRRSRCACTGKNALEHKSCSRCLNEYNISKNKLIIQPSNLSFSYFFLLKQKDVPSPHLRQYYCPCLYKDINLFEENELQAYSSETGEGSMTEGDNDDSDVSSVDCGIIDEIIFEDEDDGTYKPTKEIICPNIQKHNLSYKMTAGSSGKDNDVPAKSVISVKKEKLKQMNPQFPEKNYNEFIKYTKMQSILRVINSDTEIEKYFTTAEEVCNRILTTDLVTNFCKTQNDFRVFAANITEMNAYMPLLLKNIANIVQVYGDDHKFNEYVEPTDGQQRMFQFMEKLIEDCKTGAIDTRKITIEEAKLLLPYIFSTCVKIVQDTENFLKNMSFTMSNELINEAYHCQYESIAQMEEHELASLCDFPLFEEEKLSYHPAQDPLPLCLEKIREKIFSSKEMCIVPVHFVKLTAEVTQRWLRFFEMVIDTVDLTFEGGDLTICDFFEFAKKMKRRIIEIEDENRQLLAYKDFATIELKNWEKRCAELRAHDNKKENINRMQYEELEKELKLTREELIRARTDITNCAAVVAENEKLKQSLNDTKKNLTKKLENSKESNRHVEKRLEDKKQELKRANETIASLKNNNDKESKRLQERCKRAEVMFLEKNLQCGIKDIESLISEAQKEKEKWIEYSTNPEYSGNSVIQGNINDLEEYINKLEDDIKTWTTTYDGYYKEIEEGKCLSQIGKYKIEVRDQMPKLQSLPPRKTSSFVQSAPARLKPTSATKKDPSKTKRLPNVNSHERNLNLYSYPNSFVGNGRVFDNSVPPFNPRPSRNKFYTQENPYEKYGSSSPGPSSSYSQGTQYSPNNTNISPPGQYGPINSSNYWNPNQINNNDKVTSFSSQSTDQMDNNFNPESIAVPSRWPQEQLSYQSNRNASFDNVMLPNTSPSPDITNHLLHNEYSSSYSDLFRAFASEPNTQKSYETSLNNRFNQEYNIW</sequence>
<reference evidence="5" key="1">
    <citation type="submission" date="2017-02" db="UniProtKB">
        <authorList>
            <consortium name="WormBaseParasite"/>
        </authorList>
    </citation>
    <scope>IDENTIFICATION</scope>
</reference>
<evidence type="ECO:0000313" key="4">
    <source>
        <dbReference type="Proteomes" id="UP000038045"/>
    </source>
</evidence>
<dbReference type="PANTHER" id="PTHR46162:SF55">
    <property type="entry name" value="MATH DOMAIN-CONTAINING PROTEIN"/>
    <property type="match status" value="1"/>
</dbReference>
<feature type="region of interest" description="Disordered" evidence="2">
    <location>
        <begin position="165"/>
        <end position="197"/>
    </location>
</feature>
<feature type="region of interest" description="Disordered" evidence="2">
    <location>
        <begin position="45"/>
        <end position="72"/>
    </location>
</feature>
<keyword evidence="1" id="KW-0175">Coiled coil</keyword>
<feature type="compositionally biased region" description="Polar residues" evidence="2">
    <location>
        <begin position="183"/>
        <end position="197"/>
    </location>
</feature>
<dbReference type="SUPFAM" id="SSF49599">
    <property type="entry name" value="TRAF domain-like"/>
    <property type="match status" value="1"/>
</dbReference>
<feature type="compositionally biased region" description="Low complexity" evidence="2">
    <location>
        <begin position="1318"/>
        <end position="1337"/>
    </location>
</feature>
<proteinExistence type="predicted"/>
<feature type="region of interest" description="Disordered" evidence="2">
    <location>
        <begin position="1076"/>
        <end position="1101"/>
    </location>
</feature>
<evidence type="ECO:0000256" key="1">
    <source>
        <dbReference type="SAM" id="Coils"/>
    </source>
</evidence>
<evidence type="ECO:0000256" key="2">
    <source>
        <dbReference type="SAM" id="MobiDB-lite"/>
    </source>
</evidence>
<dbReference type="InterPro" id="IPR002083">
    <property type="entry name" value="MATH/TRAF_dom"/>
</dbReference>
<feature type="compositionally biased region" description="Basic and acidic residues" evidence="2">
    <location>
        <begin position="480"/>
        <end position="499"/>
    </location>
</feature>
<dbReference type="PROSITE" id="PS50144">
    <property type="entry name" value="MATH"/>
    <property type="match status" value="1"/>
</dbReference>
<evidence type="ECO:0000313" key="5">
    <source>
        <dbReference type="WBParaSite" id="PTRK_0000672000.1"/>
    </source>
</evidence>
<dbReference type="Pfam" id="PF22486">
    <property type="entry name" value="MATH_2"/>
    <property type="match status" value="1"/>
</dbReference>
<organism evidence="4 5">
    <name type="scientific">Parastrongyloides trichosuri</name>
    <name type="common">Possum-specific nematode worm</name>
    <dbReference type="NCBI Taxonomy" id="131310"/>
    <lineage>
        <taxon>Eukaryota</taxon>
        <taxon>Metazoa</taxon>
        <taxon>Ecdysozoa</taxon>
        <taxon>Nematoda</taxon>
        <taxon>Chromadorea</taxon>
        <taxon>Rhabditida</taxon>
        <taxon>Tylenchina</taxon>
        <taxon>Panagrolaimomorpha</taxon>
        <taxon>Strongyloidoidea</taxon>
        <taxon>Strongyloididae</taxon>
        <taxon>Parastrongyloides</taxon>
    </lineage>
</organism>
<feature type="compositionally biased region" description="Polar residues" evidence="2">
    <location>
        <begin position="54"/>
        <end position="72"/>
    </location>
</feature>
<accession>A0A0N4ZG42</accession>
<keyword evidence="4" id="KW-1185">Reference proteome</keyword>
<feature type="domain" description="MATH" evidence="3">
    <location>
        <begin position="225"/>
        <end position="354"/>
    </location>
</feature>
<feature type="compositionally biased region" description="Basic and acidic residues" evidence="2">
    <location>
        <begin position="172"/>
        <end position="182"/>
    </location>
</feature>
<feature type="region of interest" description="Disordered" evidence="2">
    <location>
        <begin position="1296"/>
        <end position="1355"/>
    </location>
</feature>
<dbReference type="PANTHER" id="PTHR46162">
    <property type="entry name" value="TRAF-LIKE FAMILY PROTEIN"/>
    <property type="match status" value="1"/>
</dbReference>